<feature type="domain" description="HTH cro/C1-type" evidence="1">
    <location>
        <begin position="10"/>
        <end position="65"/>
    </location>
</feature>
<evidence type="ECO:0000313" key="3">
    <source>
        <dbReference type="Proteomes" id="UP001050975"/>
    </source>
</evidence>
<dbReference type="SMART" id="SM00530">
    <property type="entry name" value="HTH_XRE"/>
    <property type="match status" value="1"/>
</dbReference>
<comment type="caution">
    <text evidence="2">The sequence shown here is derived from an EMBL/GenBank/DDBJ whole genome shotgun (WGS) entry which is preliminary data.</text>
</comment>
<accession>A0AAV3XSA3</accession>
<reference evidence="2" key="1">
    <citation type="submission" date="2019-10" db="EMBL/GenBank/DDBJ databases">
        <title>Draft genome sequece of Microseira wollei NIES-4236.</title>
        <authorList>
            <person name="Yamaguchi H."/>
            <person name="Suzuki S."/>
            <person name="Kawachi M."/>
        </authorList>
    </citation>
    <scope>NUCLEOTIDE SEQUENCE</scope>
    <source>
        <strain evidence="2">NIES-4236</strain>
    </source>
</reference>
<dbReference type="InterPro" id="IPR001387">
    <property type="entry name" value="Cro/C1-type_HTH"/>
</dbReference>
<dbReference type="GO" id="GO:0003677">
    <property type="term" value="F:DNA binding"/>
    <property type="evidence" value="ECO:0007669"/>
    <property type="project" value="InterPro"/>
</dbReference>
<gene>
    <name evidence="2" type="ORF">MiSe_81370</name>
</gene>
<dbReference type="AlphaFoldDB" id="A0AAV3XSA3"/>
<dbReference type="EMBL" id="BLAY01000214">
    <property type="protein sequence ID" value="GET43315.1"/>
    <property type="molecule type" value="Genomic_DNA"/>
</dbReference>
<proteinExistence type="predicted"/>
<sequence>MSMYRVKIRVKELCEERNWSLNELSRRSGVTYTTVRRYAMQPMAKIEIDPVSRIKETFGCSWDELLELLGDGSFDE</sequence>
<dbReference type="Pfam" id="PF13443">
    <property type="entry name" value="HTH_26"/>
    <property type="match status" value="1"/>
</dbReference>
<evidence type="ECO:0000259" key="1">
    <source>
        <dbReference type="PROSITE" id="PS50943"/>
    </source>
</evidence>
<name>A0AAV3XSA3_9CYAN</name>
<evidence type="ECO:0000313" key="2">
    <source>
        <dbReference type="EMBL" id="GET43315.1"/>
    </source>
</evidence>
<keyword evidence="3" id="KW-1185">Reference proteome</keyword>
<dbReference type="PROSITE" id="PS50943">
    <property type="entry name" value="HTH_CROC1"/>
    <property type="match status" value="1"/>
</dbReference>
<organism evidence="2 3">
    <name type="scientific">Microseira wollei NIES-4236</name>
    <dbReference type="NCBI Taxonomy" id="2530354"/>
    <lineage>
        <taxon>Bacteria</taxon>
        <taxon>Bacillati</taxon>
        <taxon>Cyanobacteriota</taxon>
        <taxon>Cyanophyceae</taxon>
        <taxon>Oscillatoriophycideae</taxon>
        <taxon>Aerosakkonematales</taxon>
        <taxon>Aerosakkonemataceae</taxon>
        <taxon>Microseira</taxon>
    </lineage>
</organism>
<dbReference type="SUPFAM" id="SSF47413">
    <property type="entry name" value="lambda repressor-like DNA-binding domains"/>
    <property type="match status" value="1"/>
</dbReference>
<dbReference type="CDD" id="cd00093">
    <property type="entry name" value="HTH_XRE"/>
    <property type="match status" value="1"/>
</dbReference>
<dbReference type="Gene3D" id="1.10.260.40">
    <property type="entry name" value="lambda repressor-like DNA-binding domains"/>
    <property type="match status" value="1"/>
</dbReference>
<dbReference type="InterPro" id="IPR010982">
    <property type="entry name" value="Lambda_DNA-bd_dom_sf"/>
</dbReference>
<dbReference type="Proteomes" id="UP001050975">
    <property type="component" value="Unassembled WGS sequence"/>
</dbReference>
<protein>
    <submittedName>
        <fullName evidence="2">Transcriptional Regulator, XRE family protein</fullName>
    </submittedName>
</protein>
<dbReference type="RefSeq" id="WP_226592012.1">
    <property type="nucleotide sequence ID" value="NZ_BLAY01000214.1"/>
</dbReference>